<dbReference type="PROSITE" id="PS50109">
    <property type="entry name" value="HIS_KIN"/>
    <property type="match status" value="1"/>
</dbReference>
<dbReference type="GO" id="GO:0000155">
    <property type="term" value="F:phosphorelay sensor kinase activity"/>
    <property type="evidence" value="ECO:0007669"/>
    <property type="project" value="InterPro"/>
</dbReference>
<organism evidence="16 17">
    <name type="scientific">Dolosigranulum pigrum</name>
    <dbReference type="NCBI Taxonomy" id="29394"/>
    <lineage>
        <taxon>Bacteria</taxon>
        <taxon>Bacillati</taxon>
        <taxon>Bacillota</taxon>
        <taxon>Bacilli</taxon>
        <taxon>Lactobacillales</taxon>
        <taxon>Carnobacteriaceae</taxon>
        <taxon>Dolosigranulum</taxon>
    </lineage>
</organism>
<protein>
    <recommendedName>
        <fullName evidence="3">histidine kinase</fullName>
        <ecNumber evidence="3">2.7.13.3</ecNumber>
    </recommendedName>
</protein>
<keyword evidence="13" id="KW-0812">Transmembrane</keyword>
<dbReference type="InterPro" id="IPR005467">
    <property type="entry name" value="His_kinase_dom"/>
</dbReference>
<dbReference type="Proteomes" id="UP000190409">
    <property type="component" value="Unassembled WGS sequence"/>
</dbReference>
<dbReference type="Gene3D" id="6.10.340.10">
    <property type="match status" value="1"/>
</dbReference>
<evidence type="ECO:0000256" key="7">
    <source>
        <dbReference type="ARBA" id="ARBA00022741"/>
    </source>
</evidence>
<dbReference type="Gene3D" id="3.30.565.10">
    <property type="entry name" value="Histidine kinase-like ATPase, C-terminal domain"/>
    <property type="match status" value="1"/>
</dbReference>
<evidence type="ECO:0000256" key="4">
    <source>
        <dbReference type="ARBA" id="ARBA00022475"/>
    </source>
</evidence>
<evidence type="ECO:0000256" key="12">
    <source>
        <dbReference type="SAM" id="Coils"/>
    </source>
</evidence>
<accession>A0A1S8KM03</accession>
<keyword evidence="10" id="KW-0902">Two-component regulatory system</keyword>
<dbReference type="InterPro" id="IPR050351">
    <property type="entry name" value="BphY/WalK/GraS-like"/>
</dbReference>
<evidence type="ECO:0000256" key="1">
    <source>
        <dbReference type="ARBA" id="ARBA00000085"/>
    </source>
</evidence>
<dbReference type="PROSITE" id="PS50885">
    <property type="entry name" value="HAMP"/>
    <property type="match status" value="1"/>
</dbReference>
<dbReference type="SMART" id="SM00304">
    <property type="entry name" value="HAMP"/>
    <property type="match status" value="1"/>
</dbReference>
<keyword evidence="8 16" id="KW-0418">Kinase</keyword>
<dbReference type="GO" id="GO:0016036">
    <property type="term" value="P:cellular response to phosphate starvation"/>
    <property type="evidence" value="ECO:0007669"/>
    <property type="project" value="TreeGrafter"/>
</dbReference>
<keyword evidence="9" id="KW-0067">ATP-binding</keyword>
<evidence type="ECO:0000259" key="14">
    <source>
        <dbReference type="PROSITE" id="PS50109"/>
    </source>
</evidence>
<dbReference type="InterPro" id="IPR004358">
    <property type="entry name" value="Sig_transdc_His_kin-like_C"/>
</dbReference>
<dbReference type="SUPFAM" id="SSF158472">
    <property type="entry name" value="HAMP domain-like"/>
    <property type="match status" value="1"/>
</dbReference>
<dbReference type="PANTHER" id="PTHR45453:SF1">
    <property type="entry name" value="PHOSPHATE REGULON SENSOR PROTEIN PHOR"/>
    <property type="match status" value="1"/>
</dbReference>
<reference evidence="16 17" key="1">
    <citation type="submission" date="2017-01" db="EMBL/GenBank/DDBJ databases">
        <title>Complete Genome Sequence of Dolosigranulum pigrum isolated from a Patient with interstitial lung disease.</title>
        <authorList>
            <person name="Mukhopadhyay R."/>
            <person name="Joaquin J."/>
            <person name="Hogue R."/>
            <person name="Fitzgerald S."/>
            <person name="Jospin G."/>
            <person name="Eisen J.A."/>
            <person name="Chaturvedi V."/>
        </authorList>
    </citation>
    <scope>NUCLEOTIDE SEQUENCE [LARGE SCALE GENOMIC DNA]</scope>
    <source>
        <strain evidence="16 17">15S00348</strain>
    </source>
</reference>
<dbReference type="CDD" id="cd06225">
    <property type="entry name" value="HAMP"/>
    <property type="match status" value="1"/>
</dbReference>
<gene>
    <name evidence="16" type="ORF">BWX42_00760</name>
</gene>
<feature type="domain" description="Histidine kinase" evidence="14">
    <location>
        <begin position="253"/>
        <end position="469"/>
    </location>
</feature>
<dbReference type="InterPro" id="IPR003660">
    <property type="entry name" value="HAMP_dom"/>
</dbReference>
<dbReference type="AlphaFoldDB" id="A0A1S8KM03"/>
<comment type="caution">
    <text evidence="16">The sequence shown here is derived from an EMBL/GenBank/DDBJ whole genome shotgun (WGS) entry which is preliminary data.</text>
</comment>
<evidence type="ECO:0000256" key="8">
    <source>
        <dbReference type="ARBA" id="ARBA00022777"/>
    </source>
</evidence>
<dbReference type="SMART" id="SM00388">
    <property type="entry name" value="HisKA"/>
    <property type="match status" value="1"/>
</dbReference>
<evidence type="ECO:0000256" key="11">
    <source>
        <dbReference type="ARBA" id="ARBA00023136"/>
    </source>
</evidence>
<keyword evidence="13" id="KW-1133">Transmembrane helix</keyword>
<dbReference type="SUPFAM" id="SSF47384">
    <property type="entry name" value="Homodimeric domain of signal transducing histidine kinase"/>
    <property type="match status" value="1"/>
</dbReference>
<evidence type="ECO:0000256" key="13">
    <source>
        <dbReference type="SAM" id="Phobius"/>
    </source>
</evidence>
<dbReference type="Pfam" id="PF00672">
    <property type="entry name" value="HAMP"/>
    <property type="match status" value="1"/>
</dbReference>
<dbReference type="SMART" id="SM00387">
    <property type="entry name" value="HATPase_c"/>
    <property type="match status" value="1"/>
</dbReference>
<dbReference type="InterPro" id="IPR036097">
    <property type="entry name" value="HisK_dim/P_sf"/>
</dbReference>
<evidence type="ECO:0000256" key="5">
    <source>
        <dbReference type="ARBA" id="ARBA00022553"/>
    </source>
</evidence>
<feature type="domain" description="HAMP" evidence="15">
    <location>
        <begin position="186"/>
        <end position="238"/>
    </location>
</feature>
<dbReference type="GO" id="GO:0005524">
    <property type="term" value="F:ATP binding"/>
    <property type="evidence" value="ECO:0007669"/>
    <property type="project" value="UniProtKB-KW"/>
</dbReference>
<dbReference type="PRINTS" id="PR00344">
    <property type="entry name" value="BCTRLSENSOR"/>
</dbReference>
<keyword evidence="6" id="KW-0808">Transferase</keyword>
<dbReference type="SUPFAM" id="SSF55874">
    <property type="entry name" value="ATPase domain of HSP90 chaperone/DNA topoisomerase II/histidine kinase"/>
    <property type="match status" value="1"/>
</dbReference>
<dbReference type="InterPro" id="IPR036890">
    <property type="entry name" value="HATPase_C_sf"/>
</dbReference>
<feature type="transmembrane region" description="Helical" evidence="13">
    <location>
        <begin position="12"/>
        <end position="31"/>
    </location>
</feature>
<dbReference type="CDD" id="cd00082">
    <property type="entry name" value="HisKA"/>
    <property type="match status" value="1"/>
</dbReference>
<proteinExistence type="predicted"/>
<evidence type="ECO:0000256" key="3">
    <source>
        <dbReference type="ARBA" id="ARBA00012438"/>
    </source>
</evidence>
<name>A0A1S8KM03_9LACT</name>
<keyword evidence="7" id="KW-0547">Nucleotide-binding</keyword>
<keyword evidence="11 13" id="KW-0472">Membrane</keyword>
<sequence>MKLPYFYQQMLGFFAVIVTLMYISIFSFFHFTRNAAQEATQNDLFKYAETVVENIYLYQNVEREQALLNKFDINLFVANEHGDVIYPHSPELGQSTIVPEEIDQLREGQRVTSVVEYKTAENKVEEMMLVYVPFFTQSTQEFSGFVAAATPVSMVTSEIVQLETQLFHAFLIATIIAIIISALLARYQVNRINHLREAAHTVAEGEYDVRVEHGDRDELDALSRDFNKMVLALEETEKALNRQEERRKTFMQDAAHEMRTPLTTINGLLEGLEHNVIAENNRLRSIQLMRKETTRLIRLVNENLDYENIRSNHIKLNKTHISLKNIFSEIRYQMDKLADESNNQLEIAEANELTVYADYDRLKQIFVNLIKNAIQFTENGKVSVKAWKSEYGTVIEIADTGIGMSDEQLANIWERYYKADASRRNTKYGESGLGLSIVQQLITLHDARIDVTSEEGVGTTFCLEFPDSPEQAQGLNRQGKKDLIE</sequence>
<dbReference type="GO" id="GO:0004721">
    <property type="term" value="F:phosphoprotein phosphatase activity"/>
    <property type="evidence" value="ECO:0007669"/>
    <property type="project" value="TreeGrafter"/>
</dbReference>
<dbReference type="EMBL" id="MUYF01000003">
    <property type="protein sequence ID" value="OOL80515.1"/>
    <property type="molecule type" value="Genomic_DNA"/>
</dbReference>
<dbReference type="InterPro" id="IPR003594">
    <property type="entry name" value="HATPase_dom"/>
</dbReference>
<dbReference type="FunFam" id="3.30.565.10:FF:000023">
    <property type="entry name" value="PAS domain-containing sensor histidine kinase"/>
    <property type="match status" value="1"/>
</dbReference>
<dbReference type="Pfam" id="PF00512">
    <property type="entry name" value="HisKA"/>
    <property type="match status" value="1"/>
</dbReference>
<keyword evidence="5" id="KW-0597">Phosphoprotein</keyword>
<feature type="coiled-coil region" evidence="12">
    <location>
        <begin position="226"/>
        <end position="253"/>
    </location>
</feature>
<feature type="transmembrane region" description="Helical" evidence="13">
    <location>
        <begin position="166"/>
        <end position="187"/>
    </location>
</feature>
<dbReference type="GO" id="GO:0005886">
    <property type="term" value="C:plasma membrane"/>
    <property type="evidence" value="ECO:0007669"/>
    <property type="project" value="UniProtKB-SubCell"/>
</dbReference>
<keyword evidence="4" id="KW-1003">Cell membrane</keyword>
<evidence type="ECO:0000256" key="6">
    <source>
        <dbReference type="ARBA" id="ARBA00022679"/>
    </source>
</evidence>
<dbReference type="Pfam" id="PF02518">
    <property type="entry name" value="HATPase_c"/>
    <property type="match status" value="1"/>
</dbReference>
<evidence type="ECO:0000313" key="16">
    <source>
        <dbReference type="EMBL" id="OOL80515.1"/>
    </source>
</evidence>
<evidence type="ECO:0000256" key="10">
    <source>
        <dbReference type="ARBA" id="ARBA00023012"/>
    </source>
</evidence>
<dbReference type="InterPro" id="IPR003661">
    <property type="entry name" value="HisK_dim/P_dom"/>
</dbReference>
<comment type="catalytic activity">
    <reaction evidence="1">
        <text>ATP + protein L-histidine = ADP + protein N-phospho-L-histidine.</text>
        <dbReference type="EC" id="2.7.13.3"/>
    </reaction>
</comment>
<evidence type="ECO:0000313" key="17">
    <source>
        <dbReference type="Proteomes" id="UP000190409"/>
    </source>
</evidence>
<dbReference type="EC" id="2.7.13.3" evidence="3"/>
<evidence type="ECO:0000256" key="9">
    <source>
        <dbReference type="ARBA" id="ARBA00022840"/>
    </source>
</evidence>
<dbReference type="PANTHER" id="PTHR45453">
    <property type="entry name" value="PHOSPHATE REGULON SENSOR PROTEIN PHOR"/>
    <property type="match status" value="1"/>
</dbReference>
<keyword evidence="12" id="KW-0175">Coiled coil</keyword>
<evidence type="ECO:0000256" key="2">
    <source>
        <dbReference type="ARBA" id="ARBA00004236"/>
    </source>
</evidence>
<dbReference type="Gene3D" id="1.10.287.130">
    <property type="match status" value="1"/>
</dbReference>
<evidence type="ECO:0000259" key="15">
    <source>
        <dbReference type="PROSITE" id="PS50885"/>
    </source>
</evidence>
<comment type="subcellular location">
    <subcellularLocation>
        <location evidence="2">Cell membrane</location>
    </subcellularLocation>
</comment>